<gene>
    <name evidence="2" type="ORF">VW35_15240</name>
</gene>
<comment type="caution">
    <text evidence="2">The sequence shown here is derived from an EMBL/GenBank/DDBJ whole genome shotgun (WGS) entry which is preliminary data.</text>
</comment>
<protein>
    <recommendedName>
        <fullName evidence="1">TniQ domain-containing protein</fullName>
    </recommendedName>
</protein>
<reference evidence="2 3" key="1">
    <citation type="submission" date="2015-03" db="EMBL/GenBank/DDBJ databases">
        <authorList>
            <person name="Hassan Y.I."/>
            <person name="Lepp D."/>
            <person name="Zhou T."/>
        </authorList>
    </citation>
    <scope>NUCLEOTIDE SEQUENCE [LARGE SCALE GENOMIC DNA]</scope>
    <source>
        <strain evidence="2 3">GH2-10</strain>
    </source>
</reference>
<keyword evidence="3" id="KW-1185">Reference proteome</keyword>
<organism evidence="2 3">
    <name type="scientific">Devosia soli</name>
    <dbReference type="NCBI Taxonomy" id="361041"/>
    <lineage>
        <taxon>Bacteria</taxon>
        <taxon>Pseudomonadati</taxon>
        <taxon>Pseudomonadota</taxon>
        <taxon>Alphaproteobacteria</taxon>
        <taxon>Hyphomicrobiales</taxon>
        <taxon>Devosiaceae</taxon>
        <taxon>Devosia</taxon>
    </lineage>
</organism>
<evidence type="ECO:0000313" key="2">
    <source>
        <dbReference type="EMBL" id="KKB77491.1"/>
    </source>
</evidence>
<evidence type="ECO:0000259" key="1">
    <source>
        <dbReference type="Pfam" id="PF06527"/>
    </source>
</evidence>
<feature type="domain" description="TniQ" evidence="1">
    <location>
        <begin position="11"/>
        <end position="134"/>
    </location>
</feature>
<dbReference type="RefSeq" id="WP_046143940.1">
    <property type="nucleotide sequence ID" value="NZ_LAJG01000025.1"/>
</dbReference>
<dbReference type="InterPro" id="IPR009492">
    <property type="entry name" value="TniQ"/>
</dbReference>
<dbReference type="STRING" id="361041.VW35_15240"/>
<sequence>MRVRGEQWVPPVRVANDPAEPVPALLVRFAHVNGWIGLRHFCKLLGSTPEKIGNGSDLATLATATRIPAGELQSKIPVFTGKSVSYFGHRLSAEWLDTRQRRICPGCMAEDGRNHRFWWDLKFIDRCPDHGIALTSRCACGNVLTYTDADNLKCSSCTDEGLLDEPAKVDVPPRPFQAWCLAKMGCAVPVDPVPALDNLPLMLAIQLVTAVATLLDGGFSRTRPALSAMKDGGIHAAERAFELLVQEDLQIAIEPVVEGFRHGRASVFEIAPIEALGWFADEYAFKFAGNVPDFDRLLRHALTHCLGFPVAALDRREHLSLRSLAREVRAPMEAVILALEESETFGQCRPVGDDYAVPTSVATAIRVQWFNARLAHL</sequence>
<dbReference type="Pfam" id="PF06527">
    <property type="entry name" value="TniQ"/>
    <property type="match status" value="1"/>
</dbReference>
<name>A0A0F5L504_9HYPH</name>
<dbReference type="PATRIC" id="fig|361041.3.peg.2440"/>
<dbReference type="Proteomes" id="UP000033514">
    <property type="component" value="Unassembled WGS sequence"/>
</dbReference>
<dbReference type="EMBL" id="LAJG01000025">
    <property type="protein sequence ID" value="KKB77491.1"/>
    <property type="molecule type" value="Genomic_DNA"/>
</dbReference>
<proteinExistence type="predicted"/>
<dbReference type="OrthoDB" id="7595282at2"/>
<accession>A0A0F5L504</accession>
<dbReference type="AlphaFoldDB" id="A0A0F5L504"/>
<evidence type="ECO:0000313" key="3">
    <source>
        <dbReference type="Proteomes" id="UP000033514"/>
    </source>
</evidence>